<evidence type="ECO:0000313" key="3">
    <source>
        <dbReference type="Proteomes" id="UP001295423"/>
    </source>
</evidence>
<evidence type="ECO:0008006" key="4">
    <source>
        <dbReference type="Google" id="ProtNLM"/>
    </source>
</evidence>
<protein>
    <recommendedName>
        <fullName evidence="4">Sulfotransferase domain-containing protein</fullName>
    </recommendedName>
</protein>
<organism evidence="2 3">
    <name type="scientific">Cylindrotheca closterium</name>
    <dbReference type="NCBI Taxonomy" id="2856"/>
    <lineage>
        <taxon>Eukaryota</taxon>
        <taxon>Sar</taxon>
        <taxon>Stramenopiles</taxon>
        <taxon>Ochrophyta</taxon>
        <taxon>Bacillariophyta</taxon>
        <taxon>Bacillariophyceae</taxon>
        <taxon>Bacillariophycidae</taxon>
        <taxon>Bacillariales</taxon>
        <taxon>Bacillariaceae</taxon>
        <taxon>Cylindrotheca</taxon>
    </lineage>
</organism>
<dbReference type="AlphaFoldDB" id="A0AAD2GA48"/>
<evidence type="ECO:0000256" key="1">
    <source>
        <dbReference type="SAM" id="Phobius"/>
    </source>
</evidence>
<reference evidence="2" key="1">
    <citation type="submission" date="2023-08" db="EMBL/GenBank/DDBJ databases">
        <authorList>
            <person name="Audoor S."/>
            <person name="Bilcke G."/>
        </authorList>
    </citation>
    <scope>NUCLEOTIDE SEQUENCE</scope>
</reference>
<keyword evidence="3" id="KW-1185">Reference proteome</keyword>
<keyword evidence="1" id="KW-1133">Transmembrane helix</keyword>
<sequence>MSQRKRTRSGDNALVGGGKGTPKLLACIQCAVILLLVMMTGCWMYVVIQFRKPSGVQSQNASLDYEILHEIITPMHNFGGKPQQASGLRQNGKKYIDHGNLGDGDDDAEVEEHPMSIEEIKDQHAAAAAVEQEILEKSKSQKQVDSKVVQQDHDSSSTTNEYFKYKVSTKTFLKKSLFNKEAIHDQVVKKDKKGNILHNAIHAVRKEDLEDLNIPIPDGWNTTTMEDALKGREPLVDILHDAGVQELDVAAVLSLPKWDVVTKLYGDNGPVIIGLDTCKQFQETIPLDQASIGIAGLFNTGTNPMNMYLEENCIMPHIKRERHGGMRFQVPWGKHVPASWKWNNTAGNDQNTNKTNVLPVVMVRDPYSWMQSMCKHPYTAKWLRPKGHCPGLVPLALDKDRGYKSSTLDVTVKYKATAYFDSLADYWTQWYEQYLHADYPRLMVRFEDLQFHSREMIDAICQCAGGVARNEDASFSYVVDSAKSFGPGHGGKKQAKTNMISAMIKYGSETHRLDSLTKEDMEFAATHFNPAFMDLFEYNVPEVPQS</sequence>
<dbReference type="SUPFAM" id="SSF52540">
    <property type="entry name" value="P-loop containing nucleoside triphosphate hydrolases"/>
    <property type="match status" value="1"/>
</dbReference>
<feature type="transmembrane region" description="Helical" evidence="1">
    <location>
        <begin position="24"/>
        <end position="48"/>
    </location>
</feature>
<dbReference type="Gene3D" id="3.40.50.300">
    <property type="entry name" value="P-loop containing nucleotide triphosphate hydrolases"/>
    <property type="match status" value="1"/>
</dbReference>
<evidence type="ECO:0000313" key="2">
    <source>
        <dbReference type="EMBL" id="CAJ1967158.1"/>
    </source>
</evidence>
<proteinExistence type="predicted"/>
<dbReference type="EMBL" id="CAKOGP040002314">
    <property type="protein sequence ID" value="CAJ1967158.1"/>
    <property type="molecule type" value="Genomic_DNA"/>
</dbReference>
<accession>A0AAD2GA48</accession>
<keyword evidence="1" id="KW-0472">Membrane</keyword>
<dbReference type="Proteomes" id="UP001295423">
    <property type="component" value="Unassembled WGS sequence"/>
</dbReference>
<name>A0AAD2GA48_9STRA</name>
<dbReference type="InterPro" id="IPR027417">
    <property type="entry name" value="P-loop_NTPase"/>
</dbReference>
<comment type="caution">
    <text evidence="2">The sequence shown here is derived from an EMBL/GenBank/DDBJ whole genome shotgun (WGS) entry which is preliminary data.</text>
</comment>
<gene>
    <name evidence="2" type="ORF">CYCCA115_LOCUS22641</name>
</gene>
<keyword evidence="1" id="KW-0812">Transmembrane</keyword>